<comment type="caution">
    <text evidence="10">The sequence shown here is derived from an EMBL/GenBank/DDBJ whole genome shotgun (WGS) entry which is preliminary data.</text>
</comment>
<evidence type="ECO:0000256" key="4">
    <source>
        <dbReference type="ARBA" id="ARBA00022691"/>
    </source>
</evidence>
<evidence type="ECO:0000313" key="8">
    <source>
        <dbReference type="EMBL" id="KAA0155236.1"/>
    </source>
</evidence>
<dbReference type="EMBL" id="VLTM01000025">
    <property type="protein sequence ID" value="KAA0162839.1"/>
    <property type="molecule type" value="Genomic_DNA"/>
</dbReference>
<evidence type="ECO:0000256" key="2">
    <source>
        <dbReference type="ARBA" id="ARBA00022603"/>
    </source>
</evidence>
<dbReference type="Gene3D" id="3.40.50.150">
    <property type="entry name" value="Vaccinia Virus protein VP39"/>
    <property type="match status" value="1"/>
</dbReference>
<evidence type="ECO:0000256" key="1">
    <source>
        <dbReference type="ARBA" id="ARBA00008361"/>
    </source>
</evidence>
<dbReference type="EMBL" id="VLTN01000008">
    <property type="protein sequence ID" value="KAA0155236.1"/>
    <property type="molecule type" value="Genomic_DNA"/>
</dbReference>
<dbReference type="PROSITE" id="PS51515">
    <property type="entry name" value="BIN3_SAM"/>
    <property type="match status" value="1"/>
</dbReference>
<dbReference type="GO" id="GO:0017069">
    <property type="term" value="F:snRNA binding"/>
    <property type="evidence" value="ECO:0007669"/>
    <property type="project" value="TreeGrafter"/>
</dbReference>
<dbReference type="EMBL" id="VLTL01000020">
    <property type="protein sequence ID" value="KAA0169689.1"/>
    <property type="molecule type" value="Genomic_DNA"/>
</dbReference>
<evidence type="ECO:0000313" key="14">
    <source>
        <dbReference type="Proteomes" id="UP000324907"/>
    </source>
</evidence>
<dbReference type="OrthoDB" id="540004at2759"/>
<feature type="domain" description="Bin3-type SAM" evidence="7">
    <location>
        <begin position="27"/>
        <end position="349"/>
    </location>
</feature>
<evidence type="ECO:0000313" key="15">
    <source>
        <dbReference type="Proteomes" id="UP000325113"/>
    </source>
</evidence>
<keyword evidence="3 6" id="KW-0808">Transferase</keyword>
<evidence type="ECO:0000313" key="9">
    <source>
        <dbReference type="EMBL" id="KAA0162839.1"/>
    </source>
</evidence>
<dbReference type="GO" id="GO:0008173">
    <property type="term" value="F:RNA methyltransferase activity"/>
    <property type="evidence" value="ECO:0007669"/>
    <property type="project" value="UniProtKB-UniRule"/>
</dbReference>
<evidence type="ECO:0000256" key="6">
    <source>
        <dbReference type="RuleBase" id="RU367087"/>
    </source>
</evidence>
<dbReference type="Pfam" id="PF06859">
    <property type="entry name" value="Bin3"/>
    <property type="match status" value="1"/>
</dbReference>
<evidence type="ECO:0000259" key="7">
    <source>
        <dbReference type="PROSITE" id="PS51515"/>
    </source>
</evidence>
<dbReference type="PANTHER" id="PTHR12315">
    <property type="entry name" value="BICOID-INTERACTING PROTEIN RELATED"/>
    <property type="match status" value="1"/>
</dbReference>
<evidence type="ECO:0000256" key="3">
    <source>
        <dbReference type="ARBA" id="ARBA00022679"/>
    </source>
</evidence>
<dbReference type="OMA" id="YCDHETE"/>
<dbReference type="GO" id="GO:0032259">
    <property type="term" value="P:methylation"/>
    <property type="evidence" value="ECO:0007669"/>
    <property type="project" value="UniProtKB-KW"/>
</dbReference>
<protein>
    <recommendedName>
        <fullName evidence="6">RNA methyltransferase</fullName>
        <ecNumber evidence="6">2.1.1.-</ecNumber>
    </recommendedName>
</protein>
<name>A0A5A8DWT3_CAFRO</name>
<dbReference type="AlphaFoldDB" id="A0A5A8DWT3"/>
<dbReference type="InterPro" id="IPR010675">
    <property type="entry name" value="Bin3_C"/>
</dbReference>
<accession>A0A5A8DWT3</accession>
<dbReference type="Proteomes" id="UP000325113">
    <property type="component" value="Unassembled WGS sequence"/>
</dbReference>
<evidence type="ECO:0000256" key="5">
    <source>
        <dbReference type="PROSITE-ProRule" id="PRU00848"/>
    </source>
</evidence>
<dbReference type="SUPFAM" id="SSF53335">
    <property type="entry name" value="S-adenosyl-L-methionine-dependent methyltransferases"/>
    <property type="match status" value="1"/>
</dbReference>
<evidence type="ECO:0000313" key="10">
    <source>
        <dbReference type="EMBL" id="KAA0169689.1"/>
    </source>
</evidence>
<dbReference type="Proteomes" id="UP000323011">
    <property type="component" value="Unassembled WGS sequence"/>
</dbReference>
<comment type="similarity">
    <text evidence="1 6">Belongs to the methyltransferase superfamily.</text>
</comment>
<dbReference type="PANTHER" id="PTHR12315:SF0">
    <property type="entry name" value="7SK SNRNA METHYLPHOSPHATE CAPPING ENZYME"/>
    <property type="match status" value="1"/>
</dbReference>
<gene>
    <name evidence="11" type="ORF">FNF27_01592</name>
    <name evidence="10" type="ORF">FNF28_01967</name>
    <name evidence="8" type="ORF">FNF29_01987</name>
    <name evidence="9" type="ORF">FNF31_03102</name>
</gene>
<keyword evidence="4 5" id="KW-0949">S-adenosyl-L-methionine</keyword>
<evidence type="ECO:0000313" key="13">
    <source>
        <dbReference type="Proteomes" id="UP000323011"/>
    </source>
</evidence>
<organism evidence="10 14">
    <name type="scientific">Cafeteria roenbergensis</name>
    <name type="common">Marine flagellate</name>
    <dbReference type="NCBI Taxonomy" id="33653"/>
    <lineage>
        <taxon>Eukaryota</taxon>
        <taxon>Sar</taxon>
        <taxon>Stramenopiles</taxon>
        <taxon>Bigyra</taxon>
        <taxon>Opalozoa</taxon>
        <taxon>Bicosoecida</taxon>
        <taxon>Cafeteriaceae</taxon>
        <taxon>Cafeteria</taxon>
    </lineage>
</organism>
<dbReference type="GO" id="GO:0008171">
    <property type="term" value="F:O-methyltransferase activity"/>
    <property type="evidence" value="ECO:0007669"/>
    <property type="project" value="UniProtKB-UniRule"/>
</dbReference>
<evidence type="ECO:0000313" key="11">
    <source>
        <dbReference type="EMBL" id="KAA0176770.1"/>
    </source>
</evidence>
<dbReference type="InterPro" id="IPR039772">
    <property type="entry name" value="Bin3-like"/>
</dbReference>
<sequence>MGADGYYGSMIGTGLAAVLAPDGGPRDQRLRALPAALFFGRDVLHVGCSAGYTTMAIGELFRPARILGIDSDASRVRKARAMLRGRATAVLLAARAAAGVVASPVGAGLAAGTMGSPSSPLGGGDVASAATERGADVAEAVAAALEVGPLSITGQAAARASPAEVAAALGRLDAGDGGGPAQADAPGQAVALHAATARAAAAVASDAATAVPAFPRNTAFRVEAAAGAGPVATHGEASYDVVLCFGAARRAHIEGGDAGLDALLGGLAAVLRPGGVLVMEPGTWKDYKKRRSAGPEAARAIDSILVRPTGLPDLLQDRHGFRGHSWVQAPPLSDVALGLRPAAGSAPARLSEQRAGDGTAASQRSRRLLLAFK</sequence>
<dbReference type="EC" id="2.1.1.-" evidence="6"/>
<keyword evidence="13" id="KW-1185">Reference proteome</keyword>
<dbReference type="InterPro" id="IPR024160">
    <property type="entry name" value="BIN3_SAM-bd_dom"/>
</dbReference>
<dbReference type="GO" id="GO:0040031">
    <property type="term" value="P:snRNA modification"/>
    <property type="evidence" value="ECO:0007669"/>
    <property type="project" value="TreeGrafter"/>
</dbReference>
<dbReference type="Proteomes" id="UP000322899">
    <property type="component" value="Unassembled WGS sequence"/>
</dbReference>
<proteinExistence type="inferred from homology"/>
<dbReference type="EMBL" id="VLTO01000006">
    <property type="protein sequence ID" value="KAA0176770.1"/>
    <property type="molecule type" value="Genomic_DNA"/>
</dbReference>
<dbReference type="Proteomes" id="UP000324907">
    <property type="component" value="Unassembled WGS sequence"/>
</dbReference>
<evidence type="ECO:0000313" key="12">
    <source>
        <dbReference type="Proteomes" id="UP000322899"/>
    </source>
</evidence>
<keyword evidence="2 6" id="KW-0489">Methyltransferase</keyword>
<dbReference type="InterPro" id="IPR029063">
    <property type="entry name" value="SAM-dependent_MTases_sf"/>
</dbReference>
<reference evidence="12 13" key="1">
    <citation type="submission" date="2019-07" db="EMBL/GenBank/DDBJ databases">
        <title>Genomes of Cafeteria roenbergensis.</title>
        <authorList>
            <person name="Fischer M.G."/>
            <person name="Hackl T."/>
            <person name="Roman M."/>
        </authorList>
    </citation>
    <scope>NUCLEOTIDE SEQUENCE [LARGE SCALE GENOMIC DNA]</scope>
    <source>
        <strain evidence="8 13">BVI</strain>
        <strain evidence="9 15">Cflag</strain>
        <strain evidence="11 12">E4-10P</strain>
        <strain evidence="10 14">RCC970-E3</strain>
    </source>
</reference>